<evidence type="ECO:0000313" key="3">
    <source>
        <dbReference type="Proteomes" id="UP000194546"/>
    </source>
</evidence>
<name>A0A242NA11_CABSO</name>
<gene>
    <name evidence="2" type="ORF">PAMC26510_02505</name>
</gene>
<comment type="caution">
    <text evidence="2">The sequence shown here is derived from an EMBL/GenBank/DDBJ whole genome shotgun (WGS) entry which is preliminary data.</text>
</comment>
<dbReference type="AlphaFoldDB" id="A0A242NA11"/>
<proteinExistence type="predicted"/>
<reference evidence="2 3" key="1">
    <citation type="submission" date="2017-03" db="EMBL/GenBank/DDBJ databases">
        <title>Genome analysis of strain PAMC 26510.</title>
        <authorList>
            <person name="Oh H.-M."/>
            <person name="Yang J.-A."/>
        </authorList>
    </citation>
    <scope>NUCLEOTIDE SEQUENCE [LARGE SCALE GENOMIC DNA]</scope>
    <source>
        <strain evidence="2 3">PAMC 26510</strain>
    </source>
</reference>
<dbReference type="Proteomes" id="UP000194546">
    <property type="component" value="Unassembled WGS sequence"/>
</dbReference>
<protein>
    <submittedName>
        <fullName evidence="2">Uncharacterized protein</fullName>
    </submittedName>
</protein>
<dbReference type="EMBL" id="NBTY01000006">
    <property type="protein sequence ID" value="OTP80492.1"/>
    <property type="molecule type" value="Genomic_DNA"/>
</dbReference>
<feature type="region of interest" description="Disordered" evidence="1">
    <location>
        <begin position="14"/>
        <end position="37"/>
    </location>
</feature>
<sequence length="44" mass="4842">MPNGWVRFDSRRADAALSSARRPGGAQPQSPGTGEDHFYIARRV</sequence>
<evidence type="ECO:0000256" key="1">
    <source>
        <dbReference type="SAM" id="MobiDB-lite"/>
    </source>
</evidence>
<organism evidence="2 3">
    <name type="scientific">Caballeronia sordidicola</name>
    <name type="common">Burkholderia sordidicola</name>
    <dbReference type="NCBI Taxonomy" id="196367"/>
    <lineage>
        <taxon>Bacteria</taxon>
        <taxon>Pseudomonadati</taxon>
        <taxon>Pseudomonadota</taxon>
        <taxon>Betaproteobacteria</taxon>
        <taxon>Burkholderiales</taxon>
        <taxon>Burkholderiaceae</taxon>
        <taxon>Caballeronia</taxon>
    </lineage>
</organism>
<evidence type="ECO:0000313" key="2">
    <source>
        <dbReference type="EMBL" id="OTP80492.1"/>
    </source>
</evidence>
<accession>A0A242NA11</accession>